<evidence type="ECO:0000256" key="5">
    <source>
        <dbReference type="ARBA" id="ARBA00022801"/>
    </source>
</evidence>
<keyword evidence="6" id="KW-0068">Autocatalytic cleavage</keyword>
<evidence type="ECO:0000256" key="2">
    <source>
        <dbReference type="ARBA" id="ARBA00011601"/>
    </source>
</evidence>
<evidence type="ECO:0000313" key="10">
    <source>
        <dbReference type="EMBL" id="CAD7698821.1"/>
    </source>
</evidence>
<comment type="subunit">
    <text evidence="2">Heterotetramer of two alpha and two beta chains arranged as a dimer of alpha/beta heterodimers.</text>
</comment>
<feature type="site" description="Cleavage; by autolysis" evidence="9">
    <location>
        <begin position="189"/>
        <end position="190"/>
    </location>
</feature>
<feature type="active site" description="Nucleophile" evidence="7">
    <location>
        <position position="190"/>
    </location>
</feature>
<organism evidence="10 11">
    <name type="scientific">Ostreobium quekettii</name>
    <dbReference type="NCBI Taxonomy" id="121088"/>
    <lineage>
        <taxon>Eukaryota</taxon>
        <taxon>Viridiplantae</taxon>
        <taxon>Chlorophyta</taxon>
        <taxon>core chlorophytes</taxon>
        <taxon>Ulvophyceae</taxon>
        <taxon>TCBD clade</taxon>
        <taxon>Bryopsidales</taxon>
        <taxon>Ostreobineae</taxon>
        <taxon>Ostreobiaceae</taxon>
        <taxon>Ostreobium</taxon>
    </lineage>
</organism>
<dbReference type="PANTHER" id="PTHR10188">
    <property type="entry name" value="L-ASPARAGINASE"/>
    <property type="match status" value="1"/>
</dbReference>
<evidence type="ECO:0000256" key="9">
    <source>
        <dbReference type="PIRSR" id="PIRSR600246-3"/>
    </source>
</evidence>
<keyword evidence="11" id="KW-1185">Reference proteome</keyword>
<feature type="binding site" evidence="8">
    <location>
        <begin position="240"/>
        <end position="243"/>
    </location>
    <ligand>
        <name>substrate</name>
    </ligand>
</feature>
<keyword evidence="5" id="KW-0378">Hydrolase</keyword>
<dbReference type="FunFam" id="3.60.20.30:FF:000001">
    <property type="entry name" value="Isoaspartyl peptidase/L-asparaginase"/>
    <property type="match status" value="1"/>
</dbReference>
<dbReference type="EC" id="3.4.19.5" evidence="3"/>
<evidence type="ECO:0000256" key="6">
    <source>
        <dbReference type="ARBA" id="ARBA00022813"/>
    </source>
</evidence>
<dbReference type="GO" id="GO:0006508">
    <property type="term" value="P:proteolysis"/>
    <property type="evidence" value="ECO:0007669"/>
    <property type="project" value="UniProtKB-KW"/>
</dbReference>
<dbReference type="PANTHER" id="PTHR10188:SF6">
    <property type="entry name" value="N(4)-(BETA-N-ACETYLGLUCOSAMINYL)-L-ASPARAGINASE"/>
    <property type="match status" value="1"/>
</dbReference>
<feature type="binding site" evidence="8">
    <location>
        <begin position="218"/>
        <end position="221"/>
    </location>
    <ligand>
        <name>substrate</name>
    </ligand>
</feature>
<dbReference type="OrthoDB" id="543439at2759"/>
<comment type="caution">
    <text evidence="10">The sequence shown here is derived from an EMBL/GenBank/DDBJ whole genome shotgun (WGS) entry which is preliminary data.</text>
</comment>
<proteinExistence type="predicted"/>
<dbReference type="Proteomes" id="UP000708148">
    <property type="component" value="Unassembled WGS sequence"/>
</dbReference>
<sequence>MPPPAMPGWSVVVHGGAGKISRSRDTATDMDGMRAALDCAVDVLEGRAPRRPLRPDGMRSQALAAAIQAVMELEDRPTFNAGKGSVLSDGGWVEMEAAVVEGWNRDSGAACGLRSVRHAVELAEIVRVTTPHTLIGFDDAEELAKGKGLEVRAPEWFVVEARVEQQRRAAERGLVVVDRDEAAGREGMGTVGAVVRDGEGRVAAAVSTGGRSNKMAGRVGDSACVGAGVYAGPLAAVCGTGVGEAFVRHSACAQVGFAMQYGKLSLQEAVRKVVYEEMDEGDGGIIAVGADGSMSVEFNSLGMFWGKQHSEGGREFGIWK</sequence>
<evidence type="ECO:0000256" key="7">
    <source>
        <dbReference type="PIRSR" id="PIRSR600246-1"/>
    </source>
</evidence>
<name>A0A8S1IV69_9CHLO</name>
<comment type="catalytic activity">
    <reaction evidence="1">
        <text>Cleavage of a beta-linked Asp residue from the N-terminus of a polypeptide.</text>
        <dbReference type="EC" id="3.4.19.5"/>
    </reaction>
</comment>
<dbReference type="InterPro" id="IPR000246">
    <property type="entry name" value="Peptidase_T2"/>
</dbReference>
<dbReference type="Gene3D" id="3.60.20.30">
    <property type="entry name" value="(Glycosyl)asparaginase"/>
    <property type="match status" value="1"/>
</dbReference>
<evidence type="ECO:0000256" key="1">
    <source>
        <dbReference type="ARBA" id="ARBA00000306"/>
    </source>
</evidence>
<reference evidence="10" key="1">
    <citation type="submission" date="2020-12" db="EMBL/GenBank/DDBJ databases">
        <authorList>
            <person name="Iha C."/>
        </authorList>
    </citation>
    <scope>NUCLEOTIDE SEQUENCE</scope>
</reference>
<gene>
    <name evidence="10" type="ORF">OSTQU699_LOCUS4180</name>
</gene>
<evidence type="ECO:0000256" key="8">
    <source>
        <dbReference type="PIRSR" id="PIRSR600246-2"/>
    </source>
</evidence>
<evidence type="ECO:0000256" key="4">
    <source>
        <dbReference type="ARBA" id="ARBA00022670"/>
    </source>
</evidence>
<dbReference type="EMBL" id="CAJHUC010000889">
    <property type="protein sequence ID" value="CAD7698821.1"/>
    <property type="molecule type" value="Genomic_DNA"/>
</dbReference>
<dbReference type="SUPFAM" id="SSF56235">
    <property type="entry name" value="N-terminal nucleophile aminohydrolases (Ntn hydrolases)"/>
    <property type="match status" value="1"/>
</dbReference>
<dbReference type="Pfam" id="PF01112">
    <property type="entry name" value="Asparaginase_2"/>
    <property type="match status" value="1"/>
</dbReference>
<dbReference type="InterPro" id="IPR029055">
    <property type="entry name" value="Ntn_hydrolases_N"/>
</dbReference>
<protein>
    <recommendedName>
        <fullName evidence="3">beta-aspartyl-peptidase</fullName>
        <ecNumber evidence="3">3.4.19.5</ecNumber>
    </recommendedName>
</protein>
<evidence type="ECO:0000256" key="3">
    <source>
        <dbReference type="ARBA" id="ARBA00012879"/>
    </source>
</evidence>
<accession>A0A8S1IV69</accession>
<dbReference type="GO" id="GO:0008798">
    <property type="term" value="F:beta-aspartyl-peptidase activity"/>
    <property type="evidence" value="ECO:0007669"/>
    <property type="project" value="UniProtKB-EC"/>
</dbReference>
<keyword evidence="4" id="KW-0645">Protease</keyword>
<dbReference type="AlphaFoldDB" id="A0A8S1IV69"/>
<evidence type="ECO:0000313" key="11">
    <source>
        <dbReference type="Proteomes" id="UP000708148"/>
    </source>
</evidence>
<dbReference type="GO" id="GO:0004067">
    <property type="term" value="F:asparaginase activity"/>
    <property type="evidence" value="ECO:0007669"/>
    <property type="project" value="UniProtKB-ARBA"/>
</dbReference>